<evidence type="ECO:0000256" key="5">
    <source>
        <dbReference type="ARBA" id="ARBA00023136"/>
    </source>
</evidence>
<dbReference type="Pfam" id="PF07690">
    <property type="entry name" value="MFS_1"/>
    <property type="match status" value="2"/>
</dbReference>
<evidence type="ECO:0000256" key="6">
    <source>
        <dbReference type="SAM" id="Phobius"/>
    </source>
</evidence>
<dbReference type="InterPro" id="IPR036259">
    <property type="entry name" value="MFS_trans_sf"/>
</dbReference>
<feature type="transmembrane region" description="Helical" evidence="6">
    <location>
        <begin position="338"/>
        <end position="361"/>
    </location>
</feature>
<dbReference type="InterPro" id="IPR011701">
    <property type="entry name" value="MFS"/>
</dbReference>
<dbReference type="PROSITE" id="PS50850">
    <property type="entry name" value="MFS"/>
    <property type="match status" value="1"/>
</dbReference>
<feature type="transmembrane region" description="Helical" evidence="6">
    <location>
        <begin position="102"/>
        <end position="123"/>
    </location>
</feature>
<protein>
    <submittedName>
        <fullName evidence="8">MFS transporter</fullName>
    </submittedName>
</protein>
<dbReference type="SUPFAM" id="SSF103473">
    <property type="entry name" value="MFS general substrate transporter"/>
    <property type="match status" value="2"/>
</dbReference>
<accession>A0ABW7YSN4</accession>
<keyword evidence="9" id="KW-1185">Reference proteome</keyword>
<feature type="transmembrane region" description="Helical" evidence="6">
    <location>
        <begin position="52"/>
        <end position="70"/>
    </location>
</feature>
<sequence>MTVAGRVPSPSRLLPTLILAVVAFQVTLTMVTPALPAIGAGLGADPGALGRAQALYAIAGAVATVALPLSDRFGRRNALLLALVTGAAGSLLSALASGPGLFTAGRVLHGIGVIALPLATLVIHRHVPEQRFGRALGWLGMVSLGVSGADTLLAGWLADTYGHRILFWIMLAVQIVAAVAVVLVLPAETLDRTVHPDASGMTVLALGVGSLLTGISFSQSSGWTSPLVLGTVLAGLLLLAVFPAVERGVERRGRQPLARLRHLRSRSTWPLLLVPVFGMGALAGLAYFIVPLYAQHPGGLGLSATEYALFIGVPAAVLVVPCAPLAGMLAPRIGWTRVLVLGMAVMTAAAIALTATLPILIAVIVFAAPLGACFFGITGTAANGLSVLLSPRENPAFLPGMLQCSIAVGGAVGFSVAASVLTGLGTGQAAFTVAAGVLAGMTVLALIAATLVPSPETAPSKAASAR</sequence>
<dbReference type="Proteomes" id="UP001612741">
    <property type="component" value="Unassembled WGS sequence"/>
</dbReference>
<gene>
    <name evidence="8" type="ORF">ACIBG2_16160</name>
</gene>
<organism evidence="8 9">
    <name type="scientific">Nonomuraea typhae</name>
    <dbReference type="NCBI Taxonomy" id="2603600"/>
    <lineage>
        <taxon>Bacteria</taxon>
        <taxon>Bacillati</taxon>
        <taxon>Actinomycetota</taxon>
        <taxon>Actinomycetes</taxon>
        <taxon>Streptosporangiales</taxon>
        <taxon>Streptosporangiaceae</taxon>
        <taxon>Nonomuraea</taxon>
    </lineage>
</organism>
<feature type="domain" description="Major facilitator superfamily (MFS) profile" evidence="7">
    <location>
        <begin position="13"/>
        <end position="457"/>
    </location>
</feature>
<feature type="transmembrane region" description="Helical" evidence="6">
    <location>
        <begin position="401"/>
        <end position="424"/>
    </location>
</feature>
<feature type="transmembrane region" description="Helical" evidence="6">
    <location>
        <begin position="77"/>
        <end position="96"/>
    </location>
</feature>
<dbReference type="PANTHER" id="PTHR42718:SF9">
    <property type="entry name" value="MAJOR FACILITATOR SUPERFAMILY MULTIDRUG TRANSPORTER MFSC"/>
    <property type="match status" value="1"/>
</dbReference>
<name>A0ABW7YSN4_9ACTN</name>
<comment type="caution">
    <text evidence="8">The sequence shown here is derived from an EMBL/GenBank/DDBJ whole genome shotgun (WGS) entry which is preliminary data.</text>
</comment>
<feature type="transmembrane region" description="Helical" evidence="6">
    <location>
        <begin position="223"/>
        <end position="245"/>
    </location>
</feature>
<dbReference type="InterPro" id="IPR020846">
    <property type="entry name" value="MFS_dom"/>
</dbReference>
<feature type="transmembrane region" description="Helical" evidence="6">
    <location>
        <begin position="198"/>
        <end position="217"/>
    </location>
</feature>
<keyword evidence="2" id="KW-0813">Transport</keyword>
<evidence type="ECO:0000256" key="2">
    <source>
        <dbReference type="ARBA" id="ARBA00022448"/>
    </source>
</evidence>
<dbReference type="EMBL" id="JBITGY010000004">
    <property type="protein sequence ID" value="MFI6498922.1"/>
    <property type="molecule type" value="Genomic_DNA"/>
</dbReference>
<dbReference type="PROSITE" id="PS00216">
    <property type="entry name" value="SUGAR_TRANSPORT_1"/>
    <property type="match status" value="1"/>
</dbReference>
<proteinExistence type="predicted"/>
<feature type="transmembrane region" description="Helical" evidence="6">
    <location>
        <begin position="269"/>
        <end position="295"/>
    </location>
</feature>
<feature type="transmembrane region" description="Helical" evidence="6">
    <location>
        <begin position="307"/>
        <end position="326"/>
    </location>
</feature>
<dbReference type="RefSeq" id="WP_397082155.1">
    <property type="nucleotide sequence ID" value="NZ_JBITGY010000004.1"/>
</dbReference>
<comment type="subcellular location">
    <subcellularLocation>
        <location evidence="1">Cell membrane</location>
        <topology evidence="1">Multi-pass membrane protein</topology>
    </subcellularLocation>
</comment>
<evidence type="ECO:0000256" key="1">
    <source>
        <dbReference type="ARBA" id="ARBA00004651"/>
    </source>
</evidence>
<reference evidence="8 9" key="1">
    <citation type="submission" date="2024-10" db="EMBL/GenBank/DDBJ databases">
        <title>The Natural Products Discovery Center: Release of the First 8490 Sequenced Strains for Exploring Actinobacteria Biosynthetic Diversity.</title>
        <authorList>
            <person name="Kalkreuter E."/>
            <person name="Kautsar S.A."/>
            <person name="Yang D."/>
            <person name="Bader C.D."/>
            <person name="Teijaro C.N."/>
            <person name="Fluegel L."/>
            <person name="Davis C.M."/>
            <person name="Simpson J.R."/>
            <person name="Lauterbach L."/>
            <person name="Steele A.D."/>
            <person name="Gui C."/>
            <person name="Meng S."/>
            <person name="Li G."/>
            <person name="Viehrig K."/>
            <person name="Ye F."/>
            <person name="Su P."/>
            <person name="Kiefer A.F."/>
            <person name="Nichols A."/>
            <person name="Cepeda A.J."/>
            <person name="Yan W."/>
            <person name="Fan B."/>
            <person name="Jiang Y."/>
            <person name="Adhikari A."/>
            <person name="Zheng C.-J."/>
            <person name="Schuster L."/>
            <person name="Cowan T.M."/>
            <person name="Smanski M.J."/>
            <person name="Chevrette M.G."/>
            <person name="De Carvalho L.P.S."/>
            <person name="Shen B."/>
        </authorList>
    </citation>
    <scope>NUCLEOTIDE SEQUENCE [LARGE SCALE GENOMIC DNA]</scope>
    <source>
        <strain evidence="8 9">NPDC050545</strain>
    </source>
</reference>
<feature type="transmembrane region" description="Helical" evidence="6">
    <location>
        <begin position="135"/>
        <end position="159"/>
    </location>
</feature>
<feature type="transmembrane region" description="Helical" evidence="6">
    <location>
        <begin position="367"/>
        <end position="389"/>
    </location>
</feature>
<feature type="transmembrane region" description="Helical" evidence="6">
    <location>
        <begin position="430"/>
        <end position="452"/>
    </location>
</feature>
<keyword evidence="5 6" id="KW-0472">Membrane</keyword>
<evidence type="ECO:0000256" key="4">
    <source>
        <dbReference type="ARBA" id="ARBA00022989"/>
    </source>
</evidence>
<evidence type="ECO:0000313" key="8">
    <source>
        <dbReference type="EMBL" id="MFI6498922.1"/>
    </source>
</evidence>
<evidence type="ECO:0000259" key="7">
    <source>
        <dbReference type="PROSITE" id="PS50850"/>
    </source>
</evidence>
<feature type="transmembrane region" description="Helical" evidence="6">
    <location>
        <begin position="165"/>
        <end position="186"/>
    </location>
</feature>
<evidence type="ECO:0000256" key="3">
    <source>
        <dbReference type="ARBA" id="ARBA00022692"/>
    </source>
</evidence>
<dbReference type="PANTHER" id="PTHR42718">
    <property type="entry name" value="MAJOR FACILITATOR SUPERFAMILY MULTIDRUG TRANSPORTER MFSC"/>
    <property type="match status" value="1"/>
</dbReference>
<keyword evidence="3 6" id="KW-0812">Transmembrane</keyword>
<evidence type="ECO:0000313" key="9">
    <source>
        <dbReference type="Proteomes" id="UP001612741"/>
    </source>
</evidence>
<dbReference type="Gene3D" id="1.20.1250.20">
    <property type="entry name" value="MFS general substrate transporter like domains"/>
    <property type="match status" value="2"/>
</dbReference>
<keyword evidence="4 6" id="KW-1133">Transmembrane helix</keyword>
<dbReference type="InterPro" id="IPR005829">
    <property type="entry name" value="Sugar_transporter_CS"/>
</dbReference>